<dbReference type="EMBL" id="JBHUOF010000018">
    <property type="protein sequence ID" value="MFD2800582.1"/>
    <property type="molecule type" value="Genomic_DNA"/>
</dbReference>
<gene>
    <name evidence="2" type="ORF">ACFS2C_14385</name>
</gene>
<dbReference type="RefSeq" id="WP_377388044.1">
    <property type="nucleotide sequence ID" value="NZ_JBHSAN010000009.1"/>
</dbReference>
<dbReference type="InterPro" id="IPR050148">
    <property type="entry name" value="Terpene_synthase-like"/>
</dbReference>
<proteinExistence type="predicted"/>
<accession>A0ABW5W9V9</accession>
<keyword evidence="3" id="KW-1185">Reference proteome</keyword>
<sequence length="520" mass="55202">MNSLESWLEKAYDAVSALLSDMAGDPWGRYSPSIYETGRLVALASSLPGHEARVRFLLERQRSDGSWGGPAEYGLVPTLSATDALLTESRRPGAGTPVTDAAERGLRALAARPPGSGLPDTVAVEIIVPALVDEVNARLQRAGRAPLPMPPGTYPDLFDELRTAVTQGHTLPEKLWHSLETLGPVARRASFVRPVQGGIVGCSPAATAAWFGDEALRDAALPAVQYLRAVQDADGGVPVAAPLALFERAWVLSLLAETGIDFRVPRELVDSLHAAFGEDGAAGGLGLPPDVDDTATALHALALLGSPRSLQCLWPYFSGEHFVTFPGERTPSTTSNAHALQAIGASLVPDLPDRERYAAAAHAVTEWLCANQQADGCWFDKWHASPYYATVCAATALAAYGGATGAPAVRRAVGWLLATQRPDGSWGHYGPTIEETAYAVRTLVRTAAGEVTEHAHAAAARGADYLLAHADDADHPPLWHDKDLYTPLRIVRTEILAALHLAHTTPGVAQRLAVSSLEAR</sequence>
<dbReference type="InterPro" id="IPR032696">
    <property type="entry name" value="SQ_cyclase_C"/>
</dbReference>
<organism evidence="2 3">
    <name type="scientific">Prauserella oleivorans</name>
    <dbReference type="NCBI Taxonomy" id="1478153"/>
    <lineage>
        <taxon>Bacteria</taxon>
        <taxon>Bacillati</taxon>
        <taxon>Actinomycetota</taxon>
        <taxon>Actinomycetes</taxon>
        <taxon>Pseudonocardiales</taxon>
        <taxon>Pseudonocardiaceae</taxon>
        <taxon>Prauserella</taxon>
    </lineage>
</organism>
<protein>
    <submittedName>
        <fullName evidence="2">Prenyltransferase/squalene oxidase repeat-containing protein</fullName>
    </submittedName>
</protein>
<dbReference type="Proteomes" id="UP001597478">
    <property type="component" value="Unassembled WGS sequence"/>
</dbReference>
<dbReference type="PANTHER" id="PTHR31739">
    <property type="entry name" value="ENT-COPALYL DIPHOSPHATE SYNTHASE, CHLOROPLASTIC"/>
    <property type="match status" value="1"/>
</dbReference>
<evidence type="ECO:0000313" key="2">
    <source>
        <dbReference type="EMBL" id="MFD2800582.1"/>
    </source>
</evidence>
<dbReference type="Pfam" id="PF13243">
    <property type="entry name" value="SQHop_cyclase_C"/>
    <property type="match status" value="1"/>
</dbReference>
<dbReference type="PANTHER" id="PTHR31739:SF25">
    <property type="entry name" value="(E,E)-GERANYLLINALOOL SYNTHASE"/>
    <property type="match status" value="1"/>
</dbReference>
<dbReference type="Gene3D" id="1.50.10.160">
    <property type="match status" value="1"/>
</dbReference>
<name>A0ABW5W9V9_9PSEU</name>
<reference evidence="3" key="1">
    <citation type="journal article" date="2019" name="Int. J. Syst. Evol. Microbiol.">
        <title>The Global Catalogue of Microorganisms (GCM) 10K type strain sequencing project: providing services to taxonomists for standard genome sequencing and annotation.</title>
        <authorList>
            <consortium name="The Broad Institute Genomics Platform"/>
            <consortium name="The Broad Institute Genome Sequencing Center for Infectious Disease"/>
            <person name="Wu L."/>
            <person name="Ma J."/>
        </authorList>
    </citation>
    <scope>NUCLEOTIDE SEQUENCE [LARGE SCALE GENOMIC DNA]</scope>
    <source>
        <strain evidence="3">IBRC-M 10906</strain>
    </source>
</reference>
<evidence type="ECO:0000259" key="1">
    <source>
        <dbReference type="Pfam" id="PF13243"/>
    </source>
</evidence>
<feature type="domain" description="Squalene cyclase C-terminal" evidence="1">
    <location>
        <begin position="355"/>
        <end position="470"/>
    </location>
</feature>
<evidence type="ECO:0000313" key="3">
    <source>
        <dbReference type="Proteomes" id="UP001597478"/>
    </source>
</evidence>
<dbReference type="SUPFAM" id="SSF48239">
    <property type="entry name" value="Terpenoid cyclases/Protein prenyltransferases"/>
    <property type="match status" value="1"/>
</dbReference>
<comment type="caution">
    <text evidence="2">The sequence shown here is derived from an EMBL/GenBank/DDBJ whole genome shotgun (WGS) entry which is preliminary data.</text>
</comment>
<dbReference type="Gene3D" id="1.50.10.20">
    <property type="match status" value="1"/>
</dbReference>
<dbReference type="InterPro" id="IPR008930">
    <property type="entry name" value="Terpenoid_cyclase/PrenylTrfase"/>
</dbReference>